<proteinExistence type="predicted"/>
<evidence type="ECO:0000313" key="2">
    <source>
        <dbReference type="EMBL" id="VVE31679.1"/>
    </source>
</evidence>
<dbReference type="Proteomes" id="UP000343335">
    <property type="component" value="Unassembled WGS sequence"/>
</dbReference>
<accession>A0A5E4X5U3</accession>
<feature type="region of interest" description="Disordered" evidence="1">
    <location>
        <begin position="340"/>
        <end position="364"/>
    </location>
</feature>
<reference evidence="2 3" key="1">
    <citation type="submission" date="2019-08" db="EMBL/GenBank/DDBJ databases">
        <authorList>
            <person name="Peeters C."/>
        </authorList>
    </citation>
    <scope>NUCLEOTIDE SEQUENCE [LARGE SCALE GENOMIC DNA]</scope>
    <source>
        <strain evidence="2 3">LMG 31010</strain>
    </source>
</reference>
<dbReference type="EMBL" id="CABPSA010000006">
    <property type="protein sequence ID" value="VVE31679.1"/>
    <property type="molecule type" value="Genomic_DNA"/>
</dbReference>
<protein>
    <submittedName>
        <fullName evidence="2">Uncharacterized protein</fullName>
    </submittedName>
</protein>
<gene>
    <name evidence="2" type="ORF">PCO31010_03708</name>
</gene>
<sequence>MPPICPNACWFPVLNYPNLHLSERRVQTLDEFNRQFLAGGPVSDGVFDEFLANFTHMGVIDRLCSWLSVSRKSEILNSVALGHIASTEAGRDYLKSKDKDAICRAEDGAVDVLKLLMHDDRKRMLTRAEIGQRGQIYLKFLDMDLCLPLGHKCFENTQGRLTHEEIEQLLSVETEGAASGLAQFAERFREEHVWQLDREACLAWSAAIDRWIGKRRIAELGVPGTVIEALGSSLRALGRRVPEFDDATGFSLHDMLSNCAEAFHFVGDRRAYGLALMELGALHVRTGNANVGVSAYRRAADELGREALDLKRVRSDSDADACREDAFACFAKLGESGAPRASISTSVHNENSEPRPPGRDDGLLGRAEFDWLWAKASERAASSQTF</sequence>
<evidence type="ECO:0000313" key="3">
    <source>
        <dbReference type="Proteomes" id="UP000343335"/>
    </source>
</evidence>
<dbReference type="AlphaFoldDB" id="A0A5E4X5U3"/>
<feature type="compositionally biased region" description="Basic and acidic residues" evidence="1">
    <location>
        <begin position="350"/>
        <end position="364"/>
    </location>
</feature>
<evidence type="ECO:0000256" key="1">
    <source>
        <dbReference type="SAM" id="MobiDB-lite"/>
    </source>
</evidence>
<organism evidence="2 3">
    <name type="scientific">Pandoraea commovens</name>
    <dbReference type="NCBI Taxonomy" id="2508289"/>
    <lineage>
        <taxon>Bacteria</taxon>
        <taxon>Pseudomonadati</taxon>
        <taxon>Pseudomonadota</taxon>
        <taxon>Betaproteobacteria</taxon>
        <taxon>Burkholderiales</taxon>
        <taxon>Burkholderiaceae</taxon>
        <taxon>Pandoraea</taxon>
    </lineage>
</organism>
<name>A0A5E4X5U3_9BURK</name>